<accession>A0ABU5ZER1</accession>
<proteinExistence type="predicted"/>
<evidence type="ECO:0000256" key="5">
    <source>
        <dbReference type="SAM" id="Phobius"/>
    </source>
</evidence>
<keyword evidence="4 5" id="KW-0472">Membrane</keyword>
<dbReference type="PANTHER" id="PTHR33507:SF3">
    <property type="entry name" value="INNER MEMBRANE PROTEIN YBBJ"/>
    <property type="match status" value="1"/>
</dbReference>
<keyword evidence="2 5" id="KW-0812">Transmembrane</keyword>
<evidence type="ECO:0000256" key="2">
    <source>
        <dbReference type="ARBA" id="ARBA00022692"/>
    </source>
</evidence>
<dbReference type="InterPro" id="IPR002810">
    <property type="entry name" value="NfeD-like_C"/>
</dbReference>
<keyword evidence="3 5" id="KW-1133">Transmembrane helix</keyword>
<dbReference type="RefSeq" id="WP_371753109.1">
    <property type="nucleotide sequence ID" value="NZ_JAYJLD010000005.1"/>
</dbReference>
<organism evidence="7 8">
    <name type="scientific">Ferviditalea candida</name>
    <dbReference type="NCBI Taxonomy" id="3108399"/>
    <lineage>
        <taxon>Bacteria</taxon>
        <taxon>Bacillati</taxon>
        <taxon>Bacillota</taxon>
        <taxon>Bacilli</taxon>
        <taxon>Bacillales</taxon>
        <taxon>Paenibacillaceae</taxon>
        <taxon>Ferviditalea</taxon>
    </lineage>
</organism>
<dbReference type="PANTHER" id="PTHR33507">
    <property type="entry name" value="INNER MEMBRANE PROTEIN YBBJ"/>
    <property type="match status" value="1"/>
</dbReference>
<protein>
    <submittedName>
        <fullName evidence="7">NfeD family protein</fullName>
    </submittedName>
</protein>
<dbReference type="Pfam" id="PF01957">
    <property type="entry name" value="NfeD"/>
    <property type="match status" value="1"/>
</dbReference>
<comment type="subcellular location">
    <subcellularLocation>
        <location evidence="1">Membrane</location>
        <topology evidence="1">Multi-pass membrane protein</topology>
    </subcellularLocation>
</comment>
<evidence type="ECO:0000313" key="8">
    <source>
        <dbReference type="Proteomes" id="UP001310386"/>
    </source>
</evidence>
<feature type="domain" description="NfeD-like C-terminal" evidence="6">
    <location>
        <begin position="82"/>
        <end position="137"/>
    </location>
</feature>
<reference evidence="7" key="1">
    <citation type="submission" date="2023-12" db="EMBL/GenBank/DDBJ databases">
        <title>Fervidustalea candida gen. nov., sp. nov., a novel member of the family Paenibacillaceae isolated from a geothermal area.</title>
        <authorList>
            <person name="Li W.-J."/>
            <person name="Jiao J.-Y."/>
            <person name="Chen Y."/>
        </authorList>
    </citation>
    <scope>NUCLEOTIDE SEQUENCE</scope>
    <source>
        <strain evidence="7">SYSU GA230002</strain>
    </source>
</reference>
<sequence>MSMWMIWFAAGVILIIAEMTTFTFYLLWLGIGAFIAALLAWLFPESIWLHILAASVAAILLAVFGKPFAKRFQTGKGFKDAVDELVGKHGEMLEPVAPGSMGIVRVGVETWSAISEEALDKGDKVIVVNRSSTVLHVLKWKGE</sequence>
<dbReference type="SUPFAM" id="SSF141322">
    <property type="entry name" value="NfeD domain-like"/>
    <property type="match status" value="1"/>
</dbReference>
<evidence type="ECO:0000256" key="4">
    <source>
        <dbReference type="ARBA" id="ARBA00023136"/>
    </source>
</evidence>
<gene>
    <name evidence="7" type="ORF">VF724_04880</name>
</gene>
<dbReference type="Proteomes" id="UP001310386">
    <property type="component" value="Unassembled WGS sequence"/>
</dbReference>
<comment type="caution">
    <text evidence="7">The sequence shown here is derived from an EMBL/GenBank/DDBJ whole genome shotgun (WGS) entry which is preliminary data.</text>
</comment>
<evidence type="ECO:0000256" key="3">
    <source>
        <dbReference type="ARBA" id="ARBA00022989"/>
    </source>
</evidence>
<evidence type="ECO:0000256" key="1">
    <source>
        <dbReference type="ARBA" id="ARBA00004141"/>
    </source>
</evidence>
<dbReference type="EMBL" id="JAYJLD010000005">
    <property type="protein sequence ID" value="MEB3100992.1"/>
    <property type="molecule type" value="Genomic_DNA"/>
</dbReference>
<feature type="transmembrane region" description="Helical" evidence="5">
    <location>
        <begin position="47"/>
        <end position="69"/>
    </location>
</feature>
<evidence type="ECO:0000259" key="6">
    <source>
        <dbReference type="Pfam" id="PF01957"/>
    </source>
</evidence>
<feature type="transmembrane region" description="Helical" evidence="5">
    <location>
        <begin position="12"/>
        <end position="41"/>
    </location>
</feature>
<evidence type="ECO:0000313" key="7">
    <source>
        <dbReference type="EMBL" id="MEB3100992.1"/>
    </source>
</evidence>
<dbReference type="InterPro" id="IPR012340">
    <property type="entry name" value="NA-bd_OB-fold"/>
</dbReference>
<keyword evidence="8" id="KW-1185">Reference proteome</keyword>
<name>A0ABU5ZER1_9BACL</name>
<dbReference type="InterPro" id="IPR052165">
    <property type="entry name" value="Membrane_assoc_protease"/>
</dbReference>
<dbReference type="Gene3D" id="2.40.50.140">
    <property type="entry name" value="Nucleic acid-binding proteins"/>
    <property type="match status" value="1"/>
</dbReference>